<feature type="transmembrane region" description="Helical" evidence="7">
    <location>
        <begin position="202"/>
        <end position="225"/>
    </location>
</feature>
<dbReference type="Pfam" id="PF07690">
    <property type="entry name" value="MFS_1"/>
    <property type="match status" value="1"/>
</dbReference>
<dbReference type="GO" id="GO:0022857">
    <property type="term" value="F:transmembrane transporter activity"/>
    <property type="evidence" value="ECO:0007669"/>
    <property type="project" value="InterPro"/>
</dbReference>
<dbReference type="PANTHER" id="PTHR23511">
    <property type="entry name" value="SYNAPTIC VESICLE GLYCOPROTEIN 2"/>
    <property type="match status" value="1"/>
</dbReference>
<evidence type="ECO:0000313" key="10">
    <source>
        <dbReference type="Proteomes" id="UP000789831"/>
    </source>
</evidence>
<feature type="transmembrane region" description="Helical" evidence="7">
    <location>
        <begin position="379"/>
        <end position="399"/>
    </location>
</feature>
<dbReference type="InterPro" id="IPR011701">
    <property type="entry name" value="MFS"/>
</dbReference>
<feature type="transmembrane region" description="Helical" evidence="7">
    <location>
        <begin position="538"/>
        <end position="557"/>
    </location>
</feature>
<keyword evidence="3 7" id="KW-0812">Transmembrane</keyword>
<organism evidence="9 10">
    <name type="scientific">Ambispora gerdemannii</name>
    <dbReference type="NCBI Taxonomy" id="144530"/>
    <lineage>
        <taxon>Eukaryota</taxon>
        <taxon>Fungi</taxon>
        <taxon>Fungi incertae sedis</taxon>
        <taxon>Mucoromycota</taxon>
        <taxon>Glomeromycotina</taxon>
        <taxon>Glomeromycetes</taxon>
        <taxon>Archaeosporales</taxon>
        <taxon>Ambisporaceae</taxon>
        <taxon>Ambispora</taxon>
    </lineage>
</organism>
<accession>A0A9N8WH99</accession>
<dbReference type="InterPro" id="IPR020846">
    <property type="entry name" value="MFS_dom"/>
</dbReference>
<gene>
    <name evidence="9" type="ORF">AGERDE_LOCUS3352</name>
</gene>
<feature type="transmembrane region" description="Helical" evidence="7">
    <location>
        <begin position="79"/>
        <end position="102"/>
    </location>
</feature>
<dbReference type="InterPro" id="IPR036259">
    <property type="entry name" value="MFS_trans_sf"/>
</dbReference>
<dbReference type="OrthoDB" id="3936150at2759"/>
<sequence>MPSSISNKNEEYAQGRISPIQESTNFIGKNLLTIDITNGSEEEIVSDDSSFLIDNSAKKHSVLDAFITRIGMGKFQKQLLVLCGFGWLADNMWLQCIAVILPRVQVHFDVSDRYIGTLSSSVFIGMMFGALFWGVLSDTNGRKQAFNLTLAVTALFGVFSSLAQSFVQLCVMLFLLGFGVGGNMPVDGALFLEFIPKENQYLLTFLSVFFSFGAVLSSSIAYVILPPYSCPEISGKPGDCDINTQNNGWRYMLAILGSLTFLMLISRLFFFRLQESPKYLLTNNRKHDAVLVLRKIARINGNPVQIRVSDFPTTPDPSNNATSTSSSPQNISPFLVVASPDEDNFEFFSNPVFSTKYHVSAKLRSVQPLFNPKWIKTTLLVWAIWGLVGYAYTTFNVFLPKYLESLGLEDEDMPNQRDSLMKEVLRDYLIYSICGVPGSVVGAYLIESSLGRKGSMAIATFGTSLAVFLFITVRSSTNIILSSATVSFLATLNYAVIYGYTPEVFEVKMRGTACGISSAIGRIAGIIAPVVTGALLSVNISIPLFLSAMLFGMAGVCM</sequence>
<evidence type="ECO:0000256" key="5">
    <source>
        <dbReference type="ARBA" id="ARBA00023136"/>
    </source>
</evidence>
<evidence type="ECO:0000256" key="6">
    <source>
        <dbReference type="SAM" id="MobiDB-lite"/>
    </source>
</evidence>
<feature type="transmembrane region" description="Helical" evidence="7">
    <location>
        <begin position="173"/>
        <end position="195"/>
    </location>
</feature>
<comment type="caution">
    <text evidence="9">The sequence shown here is derived from an EMBL/GenBank/DDBJ whole genome shotgun (WGS) entry which is preliminary data.</text>
</comment>
<protein>
    <submittedName>
        <fullName evidence="9">8940_t:CDS:1</fullName>
    </submittedName>
</protein>
<keyword evidence="2" id="KW-0813">Transport</keyword>
<evidence type="ECO:0000256" key="7">
    <source>
        <dbReference type="SAM" id="Phobius"/>
    </source>
</evidence>
<feature type="region of interest" description="Disordered" evidence="6">
    <location>
        <begin position="307"/>
        <end position="328"/>
    </location>
</feature>
<name>A0A9N8WH99_9GLOM</name>
<dbReference type="GO" id="GO:0016020">
    <property type="term" value="C:membrane"/>
    <property type="evidence" value="ECO:0007669"/>
    <property type="project" value="UniProtKB-SubCell"/>
</dbReference>
<keyword evidence="5 7" id="KW-0472">Membrane</keyword>
<evidence type="ECO:0000259" key="8">
    <source>
        <dbReference type="PROSITE" id="PS50850"/>
    </source>
</evidence>
<evidence type="ECO:0000313" key="9">
    <source>
        <dbReference type="EMBL" id="CAG8483346.1"/>
    </source>
</evidence>
<feature type="transmembrane region" description="Helical" evidence="7">
    <location>
        <begin position="428"/>
        <end position="446"/>
    </location>
</feature>
<dbReference type="EMBL" id="CAJVPL010000326">
    <property type="protein sequence ID" value="CAG8483346.1"/>
    <property type="molecule type" value="Genomic_DNA"/>
</dbReference>
<dbReference type="AlphaFoldDB" id="A0A9N8WH99"/>
<dbReference type="SUPFAM" id="SSF103473">
    <property type="entry name" value="MFS general substrate transporter"/>
    <property type="match status" value="1"/>
</dbReference>
<dbReference type="PROSITE" id="PS50850">
    <property type="entry name" value="MFS"/>
    <property type="match status" value="1"/>
</dbReference>
<keyword evidence="4 7" id="KW-1133">Transmembrane helix</keyword>
<comment type="subcellular location">
    <subcellularLocation>
        <location evidence="1">Membrane</location>
        <topology evidence="1">Multi-pass membrane protein</topology>
    </subcellularLocation>
</comment>
<dbReference type="Proteomes" id="UP000789831">
    <property type="component" value="Unassembled WGS sequence"/>
</dbReference>
<feature type="transmembrane region" description="Helical" evidence="7">
    <location>
        <begin position="479"/>
        <end position="500"/>
    </location>
</feature>
<proteinExistence type="predicted"/>
<feature type="transmembrane region" description="Helical" evidence="7">
    <location>
        <begin position="455"/>
        <end position="473"/>
    </location>
</feature>
<dbReference type="PANTHER" id="PTHR23511:SF5">
    <property type="entry name" value="MAJOR FACILITATOR-TYPE TRANSPORTER HXNZ-RELATED"/>
    <property type="match status" value="1"/>
</dbReference>
<evidence type="ECO:0000256" key="3">
    <source>
        <dbReference type="ARBA" id="ARBA00022692"/>
    </source>
</evidence>
<feature type="transmembrane region" description="Helical" evidence="7">
    <location>
        <begin position="512"/>
        <end position="532"/>
    </location>
</feature>
<feature type="transmembrane region" description="Helical" evidence="7">
    <location>
        <begin position="251"/>
        <end position="270"/>
    </location>
</feature>
<feature type="transmembrane region" description="Helical" evidence="7">
    <location>
        <begin position="148"/>
        <end position="167"/>
    </location>
</feature>
<keyword evidence="10" id="KW-1185">Reference proteome</keyword>
<reference evidence="9" key="1">
    <citation type="submission" date="2021-06" db="EMBL/GenBank/DDBJ databases">
        <authorList>
            <person name="Kallberg Y."/>
            <person name="Tangrot J."/>
            <person name="Rosling A."/>
        </authorList>
    </citation>
    <scope>NUCLEOTIDE SEQUENCE</scope>
    <source>
        <strain evidence="9">MT106</strain>
    </source>
</reference>
<evidence type="ECO:0000256" key="4">
    <source>
        <dbReference type="ARBA" id="ARBA00022989"/>
    </source>
</evidence>
<evidence type="ECO:0000256" key="1">
    <source>
        <dbReference type="ARBA" id="ARBA00004141"/>
    </source>
</evidence>
<dbReference type="Gene3D" id="1.20.1250.20">
    <property type="entry name" value="MFS general substrate transporter like domains"/>
    <property type="match status" value="1"/>
</dbReference>
<evidence type="ECO:0000256" key="2">
    <source>
        <dbReference type="ARBA" id="ARBA00022448"/>
    </source>
</evidence>
<dbReference type="CDD" id="cd17316">
    <property type="entry name" value="MFS_SV2_like"/>
    <property type="match status" value="1"/>
</dbReference>
<feature type="domain" description="Major facilitator superfamily (MFS) profile" evidence="8">
    <location>
        <begin position="79"/>
        <end position="558"/>
    </location>
</feature>
<feature type="transmembrane region" description="Helical" evidence="7">
    <location>
        <begin position="114"/>
        <end position="136"/>
    </location>
</feature>
<feature type="compositionally biased region" description="Low complexity" evidence="6">
    <location>
        <begin position="312"/>
        <end position="328"/>
    </location>
</feature>